<feature type="compositionally biased region" description="Polar residues" evidence="2">
    <location>
        <begin position="1664"/>
        <end position="1681"/>
    </location>
</feature>
<feature type="domain" description="BRCT" evidence="3">
    <location>
        <begin position="672"/>
        <end position="744"/>
    </location>
</feature>
<dbReference type="CDD" id="cd17738">
    <property type="entry name" value="BRCT_TopBP1_rpt7"/>
    <property type="match status" value="1"/>
</dbReference>
<sequence>MPELPLHGCVVSSTQLGSGLRETVEHAVTKLGGTYEANYTNHVDILVADRSGSDKYKMAVRANRPIVGPEWVFAHEQAFDAGTPLDPDKALREHTLPALHGCVVHSTGTRQLTVREQIAALVEAHGGRYTRVFGSDCTHLIVVDTGNEKYRRARQADMHTVTPQWLYDSVKMKACADEDLYEARDLLAPEIEAVAAQLGLLHLPGHLAKGLTPQLQRAYTVPGSSGSTGGGAGRRLLRAASETRNPLGADSSSLTGTYAPTTPTPAGSRTPSDDPPPYLRGCVVYLSPKLSETKQKHLDKVVISGGGARATRFPSSRVTHFVTLSAQLAASDRALLATRPHDSLRVVTQRWLQDCYSRCQRVDEAGYAVSLPAKADPEPMPGPLPRLASLANTPPTSMPPSDPTSVADGYETPTPLTRRAPAADVVTSTPPGKPGHPLLAALPGRRPITVRKSGAGPDNFASPFPVTTAGGNSGRTSLRAPIIVFRPDPALHGGEVVRLPPTPAAEVTGRRSSTVATTAPPTMTASAYPGVVFTALYFTPEQTAIVRQTLSDPARAFVAGLFIDDLVTEAVLTAPPSDWSNLPQTWAPPLRAALAPYTLPSPLPVYLLVPLAVSASDQLGRAFHAFQSAFQSSGSPFDLHIVTECWLERCLAARALIDEYAAPLYRPLPVDVPLPAVRDRTVAITGFDGLERQHLLRLLGVLGARGSEKFSRRHDYLVCRALEGPKYDKAQEWGIPAVGVEWLFGLCTPSPSLAITVESAAGPVEMTAEASSTSSQSSMHLYATYTPARSGPPAVSAPPTAHSSCATPGAPVPAAHLAPSPTACLFLPHAPPVHDPPTPLAAQPTPVTRRPLEGRFSLDSPSGLQFDLTGALSDLKTPTRPNSYDSSLAHLPMANPLGAADSAEDLTERPLKGLVLGLSSRLSHRRTELVDLARDLGAEVVMGISHSCTHFIHQGSRTSETFGEFRTARELRLPIVSPWWLQKCHDDGQRHPEAMYPHTFNPMLMLELQPVAVGSPLSMDGAPPPPGLPPPTTTAEAPAAPPVDAPAEPLLAEDPPGLASKPELDEQTPAPLRDYSGDIEALLGQLATPRNSRTQPKRRYRLVDVAANQVEPAEQGADLTSTPIPAVPVATYAKPDRPQSPDEPTATLRLASQEPLTVQYTDPDAQAEKSRLLSRLRGRPTPRTAVPAIPSPAACQIKPEPRTGADPRPEETGGPPSGRRPSTAHPPLPTSEEPPTVDTLPIVPPTILVPRPVDSLSRSSVPGQPGQLPLSPSEQSALPIMGPPLRFGSPTSRLEATALISPTATASPPAPMPLLTVPSATPSPAPSAATTHDTPPPVEPVSLRAPSVSPPIPSAPSVAAVADPSDRVFQFSGIPNTKRHRLTQQIVRLGGRSVMSEGFDPACTHMIVSYANQSEKITAAVAAGRWLLKATYIERSAEAGYFLPEADHTLEAAENITSQEERIIKAAHQWRRYLTSQVARHARPVGAFQHWRVLLGAQGPRHDGYVRLLKAGGAQVEEFKPSEQREQLSTLRSKDLTHFIIDVDLNVVLRRDLLQMLIAEKQCLCVDINFIKEFLALDHDETGLPLGLPPWQPNPTGHQAPPSAIELETMAQCLIPSPLVRQAFDAHLVERGLKFNDCGAAAAGLKRKQRTEPNDLETPLKTVSMASTKTAKSRKSISLSTVRRKRAR</sequence>
<feature type="compositionally biased region" description="Pro residues" evidence="2">
    <location>
        <begin position="1022"/>
        <end position="1032"/>
    </location>
</feature>
<dbReference type="InterPro" id="IPR049936">
    <property type="entry name" value="TopBP1_BRCT_8"/>
</dbReference>
<feature type="region of interest" description="Disordered" evidence="2">
    <location>
        <begin position="1646"/>
        <end position="1688"/>
    </location>
</feature>
<dbReference type="GO" id="GO:0006270">
    <property type="term" value="P:DNA replication initiation"/>
    <property type="evidence" value="ECO:0007669"/>
    <property type="project" value="TreeGrafter"/>
</dbReference>
<dbReference type="GO" id="GO:0033314">
    <property type="term" value="P:mitotic DNA replication checkpoint signaling"/>
    <property type="evidence" value="ECO:0007669"/>
    <property type="project" value="TreeGrafter"/>
</dbReference>
<dbReference type="Gene3D" id="3.40.50.10190">
    <property type="entry name" value="BRCT domain"/>
    <property type="match status" value="8"/>
</dbReference>
<feature type="domain" description="BRCT" evidence="3">
    <location>
        <begin position="906"/>
        <end position="998"/>
    </location>
</feature>
<dbReference type="EMBL" id="JANBPT010000003">
    <property type="protein sequence ID" value="KAJ1930622.1"/>
    <property type="molecule type" value="Genomic_DNA"/>
</dbReference>
<feature type="region of interest" description="Disordered" evidence="2">
    <location>
        <begin position="373"/>
        <end position="441"/>
    </location>
</feature>
<proteinExistence type="predicted"/>
<dbReference type="InterPro" id="IPR059215">
    <property type="entry name" value="BRCT2_TopBP1-like"/>
</dbReference>
<dbReference type="InterPro" id="IPR001357">
    <property type="entry name" value="BRCT_dom"/>
</dbReference>
<evidence type="ECO:0000313" key="4">
    <source>
        <dbReference type="EMBL" id="KAJ1930622.1"/>
    </source>
</evidence>
<feature type="domain" description="BRCT" evidence="3">
    <location>
        <begin position="274"/>
        <end position="369"/>
    </location>
</feature>
<dbReference type="Pfam" id="PF00533">
    <property type="entry name" value="BRCT"/>
    <property type="match status" value="3"/>
</dbReference>
<dbReference type="GO" id="GO:0016301">
    <property type="term" value="F:kinase activity"/>
    <property type="evidence" value="ECO:0007669"/>
    <property type="project" value="UniProtKB-KW"/>
</dbReference>
<keyword evidence="4" id="KW-0418">Kinase</keyword>
<gene>
    <name evidence="4" type="primary">DPB11_1</name>
    <name evidence="4" type="ORF">IWQ60_000130</name>
</gene>
<feature type="compositionally biased region" description="Low complexity" evidence="2">
    <location>
        <begin position="1317"/>
        <end position="1333"/>
    </location>
</feature>
<feature type="region of interest" description="Disordered" evidence="2">
    <location>
        <begin position="1317"/>
        <end position="1359"/>
    </location>
</feature>
<dbReference type="OrthoDB" id="251770at2759"/>
<dbReference type="SUPFAM" id="SSF52113">
    <property type="entry name" value="BRCT domain"/>
    <property type="match status" value="6"/>
</dbReference>
<feature type="region of interest" description="Disordered" evidence="2">
    <location>
        <begin position="1151"/>
        <end position="1280"/>
    </location>
</feature>
<dbReference type="SMART" id="SM00292">
    <property type="entry name" value="BRCT"/>
    <property type="match status" value="6"/>
</dbReference>
<keyword evidence="4" id="KW-0808">Transferase</keyword>
<dbReference type="Proteomes" id="UP001150569">
    <property type="component" value="Unassembled WGS sequence"/>
</dbReference>
<comment type="caution">
    <text evidence="4">The sequence shown here is derived from an EMBL/GenBank/DDBJ whole genome shotgun (WGS) entry which is preliminary data.</text>
</comment>
<organism evidence="4 5">
    <name type="scientific">Tieghemiomyces parasiticus</name>
    <dbReference type="NCBI Taxonomy" id="78921"/>
    <lineage>
        <taxon>Eukaryota</taxon>
        <taxon>Fungi</taxon>
        <taxon>Fungi incertae sedis</taxon>
        <taxon>Zoopagomycota</taxon>
        <taxon>Kickxellomycotina</taxon>
        <taxon>Dimargaritomycetes</taxon>
        <taxon>Dimargaritales</taxon>
        <taxon>Dimargaritaceae</taxon>
        <taxon>Tieghemiomyces</taxon>
    </lineage>
</organism>
<dbReference type="Pfam" id="PF12738">
    <property type="entry name" value="PTCB-BRCT"/>
    <property type="match status" value="1"/>
</dbReference>
<keyword evidence="1" id="KW-0677">Repeat</keyword>
<name>A0A9W8AN74_9FUNG</name>
<dbReference type="PROSITE" id="PS50172">
    <property type="entry name" value="BRCT"/>
    <property type="match status" value="5"/>
</dbReference>
<dbReference type="PANTHER" id="PTHR13561">
    <property type="entry name" value="DNA REPLICATION REGULATOR DPB11-RELATED"/>
    <property type="match status" value="1"/>
</dbReference>
<dbReference type="GO" id="GO:0007095">
    <property type="term" value="P:mitotic G2 DNA damage checkpoint signaling"/>
    <property type="evidence" value="ECO:0007669"/>
    <property type="project" value="TreeGrafter"/>
</dbReference>
<feature type="compositionally biased region" description="Low complexity" evidence="2">
    <location>
        <begin position="1045"/>
        <end position="1059"/>
    </location>
</feature>
<feature type="compositionally biased region" description="Basic and acidic residues" evidence="2">
    <location>
        <begin position="1199"/>
        <end position="1211"/>
    </location>
</feature>
<dbReference type="InterPro" id="IPR036420">
    <property type="entry name" value="BRCT_dom_sf"/>
</dbReference>
<dbReference type="CDD" id="cd17727">
    <property type="entry name" value="BRCT_TopBP1_rpt6"/>
    <property type="match status" value="1"/>
</dbReference>
<evidence type="ECO:0000259" key="3">
    <source>
        <dbReference type="PROSITE" id="PS50172"/>
    </source>
</evidence>
<evidence type="ECO:0000313" key="5">
    <source>
        <dbReference type="Proteomes" id="UP001150569"/>
    </source>
</evidence>
<reference evidence="4" key="1">
    <citation type="submission" date="2022-07" db="EMBL/GenBank/DDBJ databases">
        <title>Phylogenomic reconstructions and comparative analyses of Kickxellomycotina fungi.</title>
        <authorList>
            <person name="Reynolds N.K."/>
            <person name="Stajich J.E."/>
            <person name="Barry K."/>
            <person name="Grigoriev I.V."/>
            <person name="Crous P."/>
            <person name="Smith M.E."/>
        </authorList>
    </citation>
    <scope>NUCLEOTIDE SEQUENCE</scope>
    <source>
        <strain evidence="4">RSA 861</strain>
    </source>
</reference>
<evidence type="ECO:0000256" key="2">
    <source>
        <dbReference type="SAM" id="MobiDB-lite"/>
    </source>
</evidence>
<feature type="compositionally biased region" description="Low complexity" evidence="2">
    <location>
        <begin position="255"/>
        <end position="267"/>
    </location>
</feature>
<dbReference type="PANTHER" id="PTHR13561:SF20">
    <property type="entry name" value="DNA TOPOISOMERASE 2-BINDING PROTEIN 1"/>
    <property type="match status" value="1"/>
</dbReference>
<dbReference type="CDD" id="cd17731">
    <property type="entry name" value="BRCT_TopBP1_rpt2_like"/>
    <property type="match status" value="2"/>
</dbReference>
<protein>
    <submittedName>
        <fullName evidence="4">Protein kinase activating protein dpb11</fullName>
    </submittedName>
</protein>
<keyword evidence="5" id="KW-1185">Reference proteome</keyword>
<feature type="region of interest" description="Disordered" evidence="2">
    <location>
        <begin position="244"/>
        <end position="278"/>
    </location>
</feature>
<dbReference type="CDD" id="cd17728">
    <property type="entry name" value="BRCT_TopBP1_rpt8"/>
    <property type="match status" value="1"/>
</dbReference>
<dbReference type="FunFam" id="3.40.50.10190:FF:000018">
    <property type="entry name" value="DNA topoisomerase 2-binding protein 1"/>
    <property type="match status" value="1"/>
</dbReference>
<evidence type="ECO:0000256" key="1">
    <source>
        <dbReference type="ARBA" id="ARBA00022737"/>
    </source>
</evidence>
<feature type="domain" description="BRCT" evidence="3">
    <location>
        <begin position="21"/>
        <end position="73"/>
    </location>
</feature>
<accession>A0A9W8AN74</accession>
<feature type="domain" description="BRCT" evidence="3">
    <location>
        <begin position="94"/>
        <end position="183"/>
    </location>
</feature>
<feature type="region of interest" description="Disordered" evidence="2">
    <location>
        <begin position="1015"/>
        <end position="1073"/>
    </location>
</feature>